<dbReference type="PANTHER" id="PTHR11895:SF176">
    <property type="entry name" value="AMIDASE AMID-RELATED"/>
    <property type="match status" value="1"/>
</dbReference>
<dbReference type="Proteomes" id="UP000637980">
    <property type="component" value="Unassembled WGS sequence"/>
</dbReference>
<evidence type="ECO:0000313" key="3">
    <source>
        <dbReference type="Proteomes" id="UP000637980"/>
    </source>
</evidence>
<evidence type="ECO:0000313" key="2">
    <source>
        <dbReference type="EMBL" id="GHB40235.1"/>
    </source>
</evidence>
<dbReference type="EMBL" id="BMXE01000006">
    <property type="protein sequence ID" value="GHB40235.1"/>
    <property type="molecule type" value="Genomic_DNA"/>
</dbReference>
<dbReference type="Gene3D" id="3.90.1300.10">
    <property type="entry name" value="Amidase signature (AS) domain"/>
    <property type="match status" value="1"/>
</dbReference>
<dbReference type="InterPro" id="IPR036928">
    <property type="entry name" value="AS_sf"/>
</dbReference>
<keyword evidence="3" id="KW-1185">Reference proteome</keyword>
<sequence>MVVFGDLAGLWKKLGTEEFRSIFIGLNRAQVEELVKAADARRAAGQSLSAIDGQLVAIKGNIALKGRETTAGSLVYSTEVEEENAPVVQRVIEAGGIPIGPANMTEFAFSGIGLNPHYGNSPNGLDRALVPGGSSSGSASAIANGICDLAIGTDTSGSTRVPAAFQGICGFRATMGRYPMEGVVPLGASLDVLGPMARTVEGISLLDAAMLGKKLPENAALRNIPFRLVVPNLEGLGISAEIFEMFEECIYVLDAAGVEIRRSDLSAVLKTHQLFSEHGILVSLEARDQVSQFVDLSDPKVDPQIRRRLERTLPATSKQIAYLRRERAVLQSEIEVQLNGDLMLMPTVPATPPLISDVSEDGDAFQNASAQALRLTMITAFLNLPSLALPVDPTKPSYSVSICGDAVQDERVLSAGRAVERILRGTAQTA</sequence>
<dbReference type="PANTHER" id="PTHR11895">
    <property type="entry name" value="TRANSAMIDASE"/>
    <property type="match status" value="1"/>
</dbReference>
<dbReference type="InterPro" id="IPR000120">
    <property type="entry name" value="Amidase"/>
</dbReference>
<comment type="caution">
    <text evidence="2">The sequence shown here is derived from an EMBL/GenBank/DDBJ whole genome shotgun (WGS) entry which is preliminary data.</text>
</comment>
<dbReference type="RefSeq" id="WP_189437803.1">
    <property type="nucleotide sequence ID" value="NZ_BMXE01000006.1"/>
</dbReference>
<dbReference type="Pfam" id="PF01425">
    <property type="entry name" value="Amidase"/>
    <property type="match status" value="1"/>
</dbReference>
<dbReference type="SUPFAM" id="SSF75304">
    <property type="entry name" value="Amidase signature (AS) enzymes"/>
    <property type="match status" value="1"/>
</dbReference>
<feature type="domain" description="Amidase" evidence="1">
    <location>
        <begin position="32"/>
        <end position="413"/>
    </location>
</feature>
<evidence type="ECO:0000259" key="1">
    <source>
        <dbReference type="Pfam" id="PF01425"/>
    </source>
</evidence>
<protein>
    <recommendedName>
        <fullName evidence="1">Amidase domain-containing protein</fullName>
    </recommendedName>
</protein>
<name>A0ABQ3ELH1_9HYPH</name>
<organism evidence="2 3">
    <name type="scientific">Pseudovibrio japonicus</name>
    <dbReference type="NCBI Taxonomy" id="366534"/>
    <lineage>
        <taxon>Bacteria</taxon>
        <taxon>Pseudomonadati</taxon>
        <taxon>Pseudomonadota</taxon>
        <taxon>Alphaproteobacteria</taxon>
        <taxon>Hyphomicrobiales</taxon>
        <taxon>Stappiaceae</taxon>
        <taxon>Pseudovibrio</taxon>
    </lineage>
</organism>
<dbReference type="InterPro" id="IPR023631">
    <property type="entry name" value="Amidase_dom"/>
</dbReference>
<proteinExistence type="predicted"/>
<gene>
    <name evidence="2" type="ORF">GCM10007094_31930</name>
</gene>
<accession>A0ABQ3ELH1</accession>
<reference evidence="3" key="1">
    <citation type="journal article" date="2019" name="Int. J. Syst. Evol. Microbiol.">
        <title>The Global Catalogue of Microorganisms (GCM) 10K type strain sequencing project: providing services to taxonomists for standard genome sequencing and annotation.</title>
        <authorList>
            <consortium name="The Broad Institute Genomics Platform"/>
            <consortium name="The Broad Institute Genome Sequencing Center for Infectious Disease"/>
            <person name="Wu L."/>
            <person name="Ma J."/>
        </authorList>
    </citation>
    <scope>NUCLEOTIDE SEQUENCE [LARGE SCALE GENOMIC DNA]</scope>
    <source>
        <strain evidence="3">KCTC 12861</strain>
    </source>
</reference>